<dbReference type="InterPro" id="IPR014963">
    <property type="entry name" value="UPF0302_N"/>
</dbReference>
<evidence type="ECO:0000313" key="1">
    <source>
        <dbReference type="EMBL" id="RIO45267.1"/>
    </source>
</evidence>
<dbReference type="GeneID" id="41073231"/>
<dbReference type="HOGENOM" id="CLU_122408_0_0_9"/>
<dbReference type="RefSeq" id="WP_039645712.1">
    <property type="nucleotide sequence ID" value="NZ_CP008747.1"/>
</dbReference>
<sequence>MFEVPIDQDKAHLLDYLLFQYQFKSRISVWILNYLKSDIHHLRRVHFVDCIINTHNTLEISIENSVYPAIRLTMHGTSYVNSNEIFTRIIHDTAPIDLKIHFSHTTYRDLRLDHMILHQLLTSHHDQSYLNDASLIHLTRDARQHLIHIIDSQIDLSLQMKDQSQFNYYAQLIRMIK</sequence>
<dbReference type="InterPro" id="IPR038091">
    <property type="entry name" value="UPF0302_N_sf"/>
</dbReference>
<dbReference type="PIRSF" id="PIRSF007165">
    <property type="entry name" value="UCP007165"/>
    <property type="match status" value="1"/>
</dbReference>
<dbReference type="AlphaFoldDB" id="A0A0A8HR42"/>
<dbReference type="Gene3D" id="3.40.1530.30">
    <property type="entry name" value="Uncharacterised family UPF0302, N-terminal domain"/>
    <property type="match status" value="1"/>
</dbReference>
<dbReference type="Proteomes" id="UP000285625">
    <property type="component" value="Unassembled WGS sequence"/>
</dbReference>
<reference evidence="1 2" key="1">
    <citation type="journal article" date="2016" name="Front. Microbiol.">
        <title>Comprehensive Phylogenetic Analysis of Bovine Non-aureus Staphylococci Species Based on Whole-Genome Sequencing.</title>
        <authorList>
            <person name="Naushad S."/>
            <person name="Barkema H.W."/>
            <person name="Luby C."/>
            <person name="Condas L.A."/>
            <person name="Nobrega D.B."/>
            <person name="Carson D.A."/>
            <person name="De Buck J."/>
        </authorList>
    </citation>
    <scope>NUCLEOTIDE SEQUENCE [LARGE SCALE GENOMIC DNA]</scope>
    <source>
        <strain evidence="1 2">SNUC 5959</strain>
    </source>
</reference>
<dbReference type="EMBL" id="QXVO01000023">
    <property type="protein sequence ID" value="RIO45267.1"/>
    <property type="molecule type" value="Genomic_DNA"/>
</dbReference>
<organism evidence="1 2">
    <name type="scientific">Staphylococcus hyicus</name>
    <dbReference type="NCBI Taxonomy" id="1284"/>
    <lineage>
        <taxon>Bacteria</taxon>
        <taxon>Bacillati</taxon>
        <taxon>Bacillota</taxon>
        <taxon>Bacilli</taxon>
        <taxon>Bacillales</taxon>
        <taxon>Staphylococcaceae</taxon>
        <taxon>Staphylococcus</taxon>
    </lineage>
</organism>
<gene>
    <name evidence="1" type="ORF">BUZ57_08000</name>
</gene>
<evidence type="ECO:0000313" key="2">
    <source>
        <dbReference type="Proteomes" id="UP000285625"/>
    </source>
</evidence>
<name>A0A0A8HR42_STAHY</name>
<comment type="caution">
    <text evidence="1">The sequence shown here is derived from an EMBL/GenBank/DDBJ whole genome shotgun (WGS) entry which is preliminary data.</text>
</comment>
<protein>
    <submittedName>
        <fullName evidence="1">Uncharacterized protein</fullName>
    </submittedName>
</protein>
<accession>A0A0A8HR42</accession>
<proteinExistence type="predicted"/>
<dbReference type="KEGG" id="shu:SHYC_07220"/>
<dbReference type="STRING" id="1284.SHYC_07220"/>
<dbReference type="InterPro" id="IPR011188">
    <property type="entry name" value="UPF0302"/>
</dbReference>
<dbReference type="Pfam" id="PF08864">
    <property type="entry name" value="UPF0302"/>
    <property type="match status" value="1"/>
</dbReference>